<feature type="domain" description="CAAX prenyl protease 2/Lysostaphin resistance protein A-like" evidence="2">
    <location>
        <begin position="115"/>
        <end position="212"/>
    </location>
</feature>
<evidence type="ECO:0000259" key="2">
    <source>
        <dbReference type="Pfam" id="PF02517"/>
    </source>
</evidence>
<feature type="transmembrane region" description="Helical" evidence="1">
    <location>
        <begin position="56"/>
        <end position="81"/>
    </location>
</feature>
<dbReference type="PANTHER" id="PTHR39430">
    <property type="entry name" value="MEMBRANE-ASSOCIATED PROTEASE-RELATED"/>
    <property type="match status" value="1"/>
</dbReference>
<keyword evidence="1" id="KW-1133">Transmembrane helix</keyword>
<dbReference type="GO" id="GO:0004175">
    <property type="term" value="F:endopeptidase activity"/>
    <property type="evidence" value="ECO:0007669"/>
    <property type="project" value="UniProtKB-ARBA"/>
</dbReference>
<dbReference type="EMBL" id="LAZR01007476">
    <property type="protein sequence ID" value="KKM85013.1"/>
    <property type="molecule type" value="Genomic_DNA"/>
</dbReference>
<dbReference type="InterPro" id="IPR003675">
    <property type="entry name" value="Rce1/LyrA-like_dom"/>
</dbReference>
<organism evidence="3">
    <name type="scientific">marine sediment metagenome</name>
    <dbReference type="NCBI Taxonomy" id="412755"/>
    <lineage>
        <taxon>unclassified sequences</taxon>
        <taxon>metagenomes</taxon>
        <taxon>ecological metagenomes</taxon>
    </lineage>
</organism>
<proteinExistence type="predicted"/>
<sequence>MDEVTIQLGENPWILIGLIFLEILFVIIPALVSSKIEKKSFKTLLFEMGFQKNDKIFLKVITGLSFGILFFFAGDLIIVFFRNIIIENLFGSGFVEEGNQGAITTIPIQPSLIQLFILIILQIIIIGPCEEAFFRAFLIKKLNYRFKRSYSILISSICFAFYHVPPFLVPTTTILTFFGYFFVFGVILALIFIYFNYSIIPVAIAHSLFNILILI</sequence>
<dbReference type="GO" id="GO:0080120">
    <property type="term" value="P:CAAX-box protein maturation"/>
    <property type="evidence" value="ECO:0007669"/>
    <property type="project" value="UniProtKB-ARBA"/>
</dbReference>
<dbReference type="PANTHER" id="PTHR39430:SF1">
    <property type="entry name" value="PROTEASE"/>
    <property type="match status" value="1"/>
</dbReference>
<protein>
    <recommendedName>
        <fullName evidence="2">CAAX prenyl protease 2/Lysostaphin resistance protein A-like domain-containing protein</fullName>
    </recommendedName>
</protein>
<feature type="transmembrane region" description="Helical" evidence="1">
    <location>
        <begin position="12"/>
        <end position="32"/>
    </location>
</feature>
<name>A0A0F9KTG8_9ZZZZ</name>
<accession>A0A0F9KTG8</accession>
<feature type="transmembrane region" description="Helical" evidence="1">
    <location>
        <begin position="115"/>
        <end position="138"/>
    </location>
</feature>
<keyword evidence="1" id="KW-0472">Membrane</keyword>
<dbReference type="AlphaFoldDB" id="A0A0F9KTG8"/>
<evidence type="ECO:0000313" key="3">
    <source>
        <dbReference type="EMBL" id="KKM85013.1"/>
    </source>
</evidence>
<dbReference type="Pfam" id="PF02517">
    <property type="entry name" value="Rce1-like"/>
    <property type="match status" value="1"/>
</dbReference>
<feature type="transmembrane region" description="Helical" evidence="1">
    <location>
        <begin position="150"/>
        <end position="168"/>
    </location>
</feature>
<keyword evidence="1" id="KW-0812">Transmembrane</keyword>
<evidence type="ECO:0000256" key="1">
    <source>
        <dbReference type="SAM" id="Phobius"/>
    </source>
</evidence>
<feature type="transmembrane region" description="Helical" evidence="1">
    <location>
        <begin position="174"/>
        <end position="195"/>
    </location>
</feature>
<comment type="caution">
    <text evidence="3">The sequence shown here is derived from an EMBL/GenBank/DDBJ whole genome shotgun (WGS) entry which is preliminary data.</text>
</comment>
<gene>
    <name evidence="3" type="ORF">LCGC14_1293340</name>
</gene>
<reference evidence="3" key="1">
    <citation type="journal article" date="2015" name="Nature">
        <title>Complex archaea that bridge the gap between prokaryotes and eukaryotes.</title>
        <authorList>
            <person name="Spang A."/>
            <person name="Saw J.H."/>
            <person name="Jorgensen S.L."/>
            <person name="Zaremba-Niedzwiedzka K."/>
            <person name="Martijn J."/>
            <person name="Lind A.E."/>
            <person name="van Eijk R."/>
            <person name="Schleper C."/>
            <person name="Guy L."/>
            <person name="Ettema T.J."/>
        </authorList>
    </citation>
    <scope>NUCLEOTIDE SEQUENCE</scope>
</reference>